<evidence type="ECO:0000256" key="6">
    <source>
        <dbReference type="ARBA" id="ARBA00022741"/>
    </source>
</evidence>
<dbReference type="Pfam" id="PF02734">
    <property type="entry name" value="Dak2"/>
    <property type="match status" value="1"/>
</dbReference>
<dbReference type="EC" id="4.6.1.15" evidence="3"/>
<feature type="domain" description="DhaL" evidence="16">
    <location>
        <begin position="382"/>
        <end position="576"/>
    </location>
</feature>
<dbReference type="Gene3D" id="3.40.50.10440">
    <property type="entry name" value="Dihydroxyacetone kinase, domain 1"/>
    <property type="match status" value="1"/>
</dbReference>
<sequence length="581" mass="63915">MSKIVKKFINNPEDCVSEALKGLVLADENLKFCKHNIRVIYRNDIEDLIEKKKVTLLSGGGSGHEPFAAGFVGKFGLSAAVCGDIFASPSSESVYSALECIKSGGGTIVFVINYTGDRLNFGMAVEKFRVNEKDAKIDLIYIDDDIALEENNGLTTGNRGLAGAILVFQIIGYLSEENEKEFEEILKESNEIINNIATFGISIEACAIPGKSKMFELENDEMELGLGIHGEPGCERIKQKSAKDSIAIVMEKLTKSHRLNLGINDKFIILLNNLGSISQLEMNVLRFEILQWLAKNEYTKLEKFLVGTVMTSIDAKGFSVTILKVKNDSWIKAFDISSAISRHLNITKPDVKKFCSKLSVEKQNDEKSVEKVGVKIDEKSAEKFKNALIAAVKALKEKEEELNKLDGCGDGDCGTTLKKAAESIQDAVENKKIAFEYPMTAFIQISQIFEKFVGGTTGAIYAIFFTAASTLFQNTFGTDIVHQSLKRGLEAIMKYGHAKPGHRTLVDPLNAAVEAVKEPKNEQDWKKIVKAAQKSADETAKMKAKSGRASYTSAEQQTLPDPGAVAVAIWMTAVFDSFYKK</sequence>
<dbReference type="AlphaFoldDB" id="A0A914QYR7"/>
<reference evidence="19" key="1">
    <citation type="submission" date="2022-11" db="UniProtKB">
        <authorList>
            <consortium name="WormBaseParasite"/>
        </authorList>
    </citation>
    <scope>IDENTIFICATION</scope>
</reference>
<dbReference type="InterPro" id="IPR004007">
    <property type="entry name" value="DhaL_dom"/>
</dbReference>
<dbReference type="SMART" id="SM01120">
    <property type="entry name" value="Dak2"/>
    <property type="match status" value="1"/>
</dbReference>
<dbReference type="EC" id="2.7.1.28" evidence="2"/>
<evidence type="ECO:0000256" key="14">
    <source>
        <dbReference type="ARBA" id="ARBA00048526"/>
    </source>
</evidence>
<dbReference type="FunFam" id="1.25.40.340:FF:000001">
    <property type="entry name" value="Dihydroxyacetone kinase 1"/>
    <property type="match status" value="1"/>
</dbReference>
<keyword evidence="18" id="KW-1185">Reference proteome</keyword>
<dbReference type="SUPFAM" id="SSF101473">
    <property type="entry name" value="DhaL-like"/>
    <property type="match status" value="1"/>
</dbReference>
<evidence type="ECO:0000256" key="5">
    <source>
        <dbReference type="ARBA" id="ARBA00022679"/>
    </source>
</evidence>
<keyword evidence="8" id="KW-0067">ATP-binding</keyword>
<evidence type="ECO:0000256" key="15">
    <source>
        <dbReference type="ARBA" id="ARBA00048898"/>
    </source>
</evidence>
<evidence type="ECO:0000256" key="1">
    <source>
        <dbReference type="ARBA" id="ARBA00012107"/>
    </source>
</evidence>
<dbReference type="GO" id="GO:0004371">
    <property type="term" value="F:glycerone kinase activity"/>
    <property type="evidence" value="ECO:0007669"/>
    <property type="project" value="UniProtKB-EC"/>
</dbReference>
<keyword evidence="7" id="KW-0418">Kinase</keyword>
<dbReference type="Pfam" id="PF02733">
    <property type="entry name" value="Dak1"/>
    <property type="match status" value="1"/>
</dbReference>
<evidence type="ECO:0000256" key="7">
    <source>
        <dbReference type="ARBA" id="ARBA00022777"/>
    </source>
</evidence>
<evidence type="ECO:0000313" key="18">
    <source>
        <dbReference type="Proteomes" id="UP000887578"/>
    </source>
</evidence>
<comment type="catalytic activity">
    <reaction evidence="14">
        <text>FAD = riboflavin cyclic-4',5'-phosphate + AMP + H(+)</text>
        <dbReference type="Rhea" id="RHEA:13729"/>
        <dbReference type="ChEBI" id="CHEBI:15378"/>
        <dbReference type="ChEBI" id="CHEBI:57692"/>
        <dbReference type="ChEBI" id="CHEBI:76202"/>
        <dbReference type="ChEBI" id="CHEBI:456215"/>
        <dbReference type="EC" id="4.6.1.15"/>
    </reaction>
</comment>
<evidence type="ECO:0000259" key="16">
    <source>
        <dbReference type="PROSITE" id="PS51480"/>
    </source>
</evidence>
<dbReference type="PROSITE" id="PS51481">
    <property type="entry name" value="DHAK"/>
    <property type="match status" value="1"/>
</dbReference>
<dbReference type="InterPro" id="IPR004006">
    <property type="entry name" value="DhaK_dom"/>
</dbReference>
<dbReference type="PANTHER" id="PTHR28629:SF4">
    <property type="entry name" value="TRIOKINASE_FMN CYCLASE"/>
    <property type="match status" value="1"/>
</dbReference>
<dbReference type="Proteomes" id="UP000887578">
    <property type="component" value="Unplaced"/>
</dbReference>
<dbReference type="GO" id="GO:0005524">
    <property type="term" value="F:ATP binding"/>
    <property type="evidence" value="ECO:0007669"/>
    <property type="project" value="UniProtKB-KW"/>
</dbReference>
<evidence type="ECO:0000256" key="9">
    <source>
        <dbReference type="ARBA" id="ARBA00023285"/>
    </source>
</evidence>
<dbReference type="WBParaSite" id="PDA_v2.g904.t1">
    <property type="protein sequence ID" value="PDA_v2.g904.t1"/>
    <property type="gene ID" value="PDA_v2.g904"/>
</dbReference>
<dbReference type="GO" id="GO:0034012">
    <property type="term" value="F:FAD-AMP lyase (cyclizing) activity"/>
    <property type="evidence" value="ECO:0007669"/>
    <property type="project" value="UniProtKB-EC"/>
</dbReference>
<evidence type="ECO:0000259" key="17">
    <source>
        <dbReference type="PROSITE" id="PS51481"/>
    </source>
</evidence>
<dbReference type="EC" id="2.7.1.29" evidence="1"/>
<keyword evidence="6" id="KW-0547">Nucleotide-binding</keyword>
<comment type="subunit">
    <text evidence="12">Homodimer. Interacts with IFIH1 (via the CARD domains), the interaction is inhibited by viral infection.</text>
</comment>
<comment type="catalytic activity">
    <reaction evidence="15">
        <text>dihydroxyacetone + ATP = dihydroxyacetone phosphate + ADP + H(+)</text>
        <dbReference type="Rhea" id="RHEA:15773"/>
        <dbReference type="ChEBI" id="CHEBI:15378"/>
        <dbReference type="ChEBI" id="CHEBI:16016"/>
        <dbReference type="ChEBI" id="CHEBI:30616"/>
        <dbReference type="ChEBI" id="CHEBI:57642"/>
        <dbReference type="ChEBI" id="CHEBI:456216"/>
        <dbReference type="EC" id="2.7.1.29"/>
    </reaction>
</comment>
<dbReference type="FunFam" id="3.40.50.10440:FF:000001">
    <property type="entry name" value="Dihydroxyacetone kinase, DhaK subunit"/>
    <property type="match status" value="1"/>
</dbReference>
<feature type="domain" description="DhaK" evidence="17">
    <location>
        <begin position="11"/>
        <end position="343"/>
    </location>
</feature>
<protein>
    <recommendedName>
        <fullName evidence="4">Triokinase/FMN cyclase</fullName>
        <ecNumber evidence="2">2.7.1.28</ecNumber>
        <ecNumber evidence="1">2.7.1.29</ecNumber>
        <ecNumber evidence="3">4.6.1.15</ecNumber>
    </recommendedName>
    <alternativeName>
        <fullName evidence="10">Bifunctional ATP-dependent dihydroxyacetone kinase/FAD-AMP lyase (cyclizing)</fullName>
    </alternativeName>
</protein>
<dbReference type="PROSITE" id="PS51480">
    <property type="entry name" value="DHAL"/>
    <property type="match status" value="1"/>
</dbReference>
<dbReference type="GO" id="GO:0005829">
    <property type="term" value="C:cytosol"/>
    <property type="evidence" value="ECO:0007669"/>
    <property type="project" value="TreeGrafter"/>
</dbReference>
<evidence type="ECO:0000256" key="8">
    <source>
        <dbReference type="ARBA" id="ARBA00022840"/>
    </source>
</evidence>
<keyword evidence="9" id="KW-0170">Cobalt</keyword>
<dbReference type="InterPro" id="IPR036117">
    <property type="entry name" value="DhaL_dom_sf"/>
</dbReference>
<accession>A0A914QYR7</accession>
<dbReference type="PANTHER" id="PTHR28629">
    <property type="entry name" value="TRIOKINASE/FMN CYCLASE"/>
    <property type="match status" value="1"/>
</dbReference>
<evidence type="ECO:0000256" key="10">
    <source>
        <dbReference type="ARBA" id="ARBA00032426"/>
    </source>
</evidence>
<comment type="catalytic activity">
    <reaction evidence="13">
        <text>D-glyceraldehyde + ATP = D-glyceraldehyde 3-phosphate + ADP + H(+)</text>
        <dbReference type="Rhea" id="RHEA:13941"/>
        <dbReference type="ChEBI" id="CHEBI:15378"/>
        <dbReference type="ChEBI" id="CHEBI:17378"/>
        <dbReference type="ChEBI" id="CHEBI:30616"/>
        <dbReference type="ChEBI" id="CHEBI:59776"/>
        <dbReference type="ChEBI" id="CHEBI:456216"/>
        <dbReference type="EC" id="2.7.1.28"/>
    </reaction>
</comment>
<dbReference type="Gene3D" id="3.30.1180.20">
    <property type="entry name" value="Dihydroxyacetone kinase, domain 2"/>
    <property type="match status" value="1"/>
</dbReference>
<comment type="function">
    <text evidence="11">Catalyzes both the phosphorylation of dihydroxyacetone and of glyceraldehyde, and the splitting of ribonucleoside diphosphate-X compounds among which FAD is the best substrate. Represses IFIH1-mediated cellular antiviral response.</text>
</comment>
<evidence type="ECO:0000313" key="19">
    <source>
        <dbReference type="WBParaSite" id="PDA_v2.g904.t1"/>
    </source>
</evidence>
<keyword evidence="5" id="KW-0808">Transferase</keyword>
<dbReference type="Gene3D" id="1.25.40.340">
    <property type="match status" value="1"/>
</dbReference>
<evidence type="ECO:0000256" key="11">
    <source>
        <dbReference type="ARBA" id="ARBA00045490"/>
    </source>
</evidence>
<dbReference type="GO" id="GO:0019563">
    <property type="term" value="P:glycerol catabolic process"/>
    <property type="evidence" value="ECO:0007669"/>
    <property type="project" value="TreeGrafter"/>
</dbReference>
<dbReference type="SUPFAM" id="SSF82549">
    <property type="entry name" value="DAK1/DegV-like"/>
    <property type="match status" value="1"/>
</dbReference>
<dbReference type="InterPro" id="IPR050861">
    <property type="entry name" value="Dihydroxyacetone_Kinase"/>
</dbReference>
<evidence type="ECO:0000256" key="13">
    <source>
        <dbReference type="ARBA" id="ARBA00047974"/>
    </source>
</evidence>
<proteinExistence type="predicted"/>
<evidence type="ECO:0000256" key="4">
    <source>
        <dbReference type="ARBA" id="ARBA00018932"/>
    </source>
</evidence>
<organism evidence="18 19">
    <name type="scientific">Panagrolaimus davidi</name>
    <dbReference type="NCBI Taxonomy" id="227884"/>
    <lineage>
        <taxon>Eukaryota</taxon>
        <taxon>Metazoa</taxon>
        <taxon>Ecdysozoa</taxon>
        <taxon>Nematoda</taxon>
        <taxon>Chromadorea</taxon>
        <taxon>Rhabditida</taxon>
        <taxon>Tylenchina</taxon>
        <taxon>Panagrolaimomorpha</taxon>
        <taxon>Panagrolaimoidea</taxon>
        <taxon>Panagrolaimidae</taxon>
        <taxon>Panagrolaimus</taxon>
    </lineage>
</organism>
<name>A0A914QYR7_9BILA</name>
<dbReference type="GO" id="GO:0050354">
    <property type="term" value="F:triokinase activity"/>
    <property type="evidence" value="ECO:0007669"/>
    <property type="project" value="UniProtKB-EC"/>
</dbReference>
<evidence type="ECO:0000256" key="12">
    <source>
        <dbReference type="ARBA" id="ARBA00046681"/>
    </source>
</evidence>
<evidence type="ECO:0000256" key="2">
    <source>
        <dbReference type="ARBA" id="ARBA00012110"/>
    </source>
</evidence>
<evidence type="ECO:0000256" key="3">
    <source>
        <dbReference type="ARBA" id="ARBA00012578"/>
    </source>
</evidence>